<keyword evidence="2" id="KW-1185">Reference proteome</keyword>
<evidence type="ECO:0000313" key="1">
    <source>
        <dbReference type="EMBL" id="OLN26288.1"/>
    </source>
</evidence>
<dbReference type="Proteomes" id="UP000186102">
    <property type="component" value="Unassembled WGS sequence"/>
</dbReference>
<organism evidence="1 2">
    <name type="scientific">Desulfosporosinus metallidurans</name>
    <dbReference type="NCBI Taxonomy" id="1888891"/>
    <lineage>
        <taxon>Bacteria</taxon>
        <taxon>Bacillati</taxon>
        <taxon>Bacillota</taxon>
        <taxon>Clostridia</taxon>
        <taxon>Eubacteriales</taxon>
        <taxon>Desulfitobacteriaceae</taxon>
        <taxon>Desulfosporosinus</taxon>
    </lineage>
</organism>
<comment type="caution">
    <text evidence="1">The sequence shown here is derived from an EMBL/GenBank/DDBJ whole genome shotgun (WGS) entry which is preliminary data.</text>
</comment>
<name>A0A1Q8QG70_9FIRM</name>
<accession>A0A1Q8QG70</accession>
<protein>
    <submittedName>
        <fullName evidence="1">Uncharacterized protein</fullName>
    </submittedName>
</protein>
<reference evidence="1 2" key="1">
    <citation type="submission" date="2016-09" db="EMBL/GenBank/DDBJ databases">
        <title>Complete genome of Desulfosporosinus sp. OL.</title>
        <authorList>
            <person name="Mardanov A."/>
            <person name="Beletsky A."/>
            <person name="Panova A."/>
            <person name="Karnachuk O."/>
            <person name="Ravin N."/>
        </authorList>
    </citation>
    <scope>NUCLEOTIDE SEQUENCE [LARGE SCALE GENOMIC DNA]</scope>
    <source>
        <strain evidence="1 2">OL</strain>
    </source>
</reference>
<evidence type="ECO:0000313" key="2">
    <source>
        <dbReference type="Proteomes" id="UP000186102"/>
    </source>
</evidence>
<dbReference type="EMBL" id="MLBF01000081">
    <property type="protein sequence ID" value="OLN26288.1"/>
    <property type="molecule type" value="Genomic_DNA"/>
</dbReference>
<sequence length="216" mass="23188">MGRLDVLVKFGYQFIGDGLDVAFGFVLLPAILLDLVRKGFLDQLDADAVGDFRVDIVFHQPLVFVPKGNVTMGMAALVVVGTDPGQVFYANAVFLCQGLDMPLDILLPCLMVIQPQFHGGFRSKGNDAAEDVDVFIGKLPDFSGDFLPGFKLHQLAGRKLAEQSMPHSLVFGGAGAGGDIADMGVIAFRGLSVIGVSKPLLIHQNRHRPGFLPLAR</sequence>
<dbReference type="AlphaFoldDB" id="A0A1Q8QG70"/>
<proteinExistence type="predicted"/>
<gene>
    <name evidence="1" type="ORF">DSOL_5042</name>
</gene>